<evidence type="ECO:0000313" key="1">
    <source>
        <dbReference type="EMBL" id="TDK50897.1"/>
    </source>
</evidence>
<dbReference type="Proteomes" id="UP000295301">
    <property type="component" value="Unassembled WGS sequence"/>
</dbReference>
<name>A0A4R5VES5_9RHOB</name>
<proteinExistence type="predicted"/>
<reference evidence="1 2" key="1">
    <citation type="submission" date="2019-03" db="EMBL/GenBank/DDBJ databases">
        <title>Ruegeria lutea sp. nov., a novel strain, isolated from marine sediment, the Masan Bay, South Korea.</title>
        <authorList>
            <person name="Kim J."/>
            <person name="Kim D.-Y."/>
            <person name="Lee S.-S."/>
        </authorList>
    </citation>
    <scope>NUCLEOTIDE SEQUENCE [LARGE SCALE GENOMIC DNA]</scope>
    <source>
        <strain evidence="1 2">318-1</strain>
    </source>
</reference>
<dbReference type="EMBL" id="SMUV01000052">
    <property type="protein sequence ID" value="TDK50897.1"/>
    <property type="molecule type" value="Genomic_DNA"/>
</dbReference>
<sequence>MKRLFLHIGFNKTGSTSLQKTLARNAGALAEQGILYPYDPQAPYMQRWQHAPLAAAVPGRTLSWLVPKKRATLTEAFPTLRGRLEHGAFETLLLSSEGFGETAMGQEKIRWLKRQFPGFDISVIAYIRRQDAYFLSAYQEGIKAGRTRPFDFADHADAKDLYFGRRLAPWRAVFGSEKVIVRPFDPQVWPEGELFFDFLRTIGADTAAMTPEPPENEGLDYRAVEFMRQLNLLESGTQAAALPRVKARKLAATFSHLLAAADTRRKMQLSSEQAEILRTHFHDDNATALAGSGIAVEAFFPPVPQGRPARLAPPSLDPQDLLRLIAQLSPPSHRS</sequence>
<dbReference type="InterPro" id="IPR027417">
    <property type="entry name" value="P-loop_NTPase"/>
</dbReference>
<keyword evidence="2" id="KW-1185">Reference proteome</keyword>
<gene>
    <name evidence="1" type="ORF">E1832_04970</name>
</gene>
<dbReference type="SUPFAM" id="SSF52540">
    <property type="entry name" value="P-loop containing nucleoside triphosphate hydrolases"/>
    <property type="match status" value="1"/>
</dbReference>
<evidence type="ECO:0000313" key="2">
    <source>
        <dbReference type="Proteomes" id="UP000295301"/>
    </source>
</evidence>
<organism evidence="1 2">
    <name type="scientific">Antarcticimicrobium luteum</name>
    <dbReference type="NCBI Taxonomy" id="2547397"/>
    <lineage>
        <taxon>Bacteria</taxon>
        <taxon>Pseudomonadati</taxon>
        <taxon>Pseudomonadota</taxon>
        <taxon>Alphaproteobacteria</taxon>
        <taxon>Rhodobacterales</taxon>
        <taxon>Paracoccaceae</taxon>
        <taxon>Antarcticimicrobium</taxon>
    </lineage>
</organism>
<evidence type="ECO:0008006" key="3">
    <source>
        <dbReference type="Google" id="ProtNLM"/>
    </source>
</evidence>
<dbReference type="Gene3D" id="3.40.50.300">
    <property type="entry name" value="P-loop containing nucleotide triphosphate hydrolases"/>
    <property type="match status" value="1"/>
</dbReference>
<dbReference type="RefSeq" id="WP_133358629.1">
    <property type="nucleotide sequence ID" value="NZ_SMUV01000052.1"/>
</dbReference>
<dbReference type="OrthoDB" id="7540582at2"/>
<protein>
    <recommendedName>
        <fullName evidence="3">Sulfotransferase family protein</fullName>
    </recommendedName>
</protein>
<dbReference type="AlphaFoldDB" id="A0A4R5VES5"/>
<comment type="caution">
    <text evidence="1">The sequence shown here is derived from an EMBL/GenBank/DDBJ whole genome shotgun (WGS) entry which is preliminary data.</text>
</comment>
<accession>A0A4R5VES5</accession>